<organism evidence="1 2">
    <name type="scientific">Nonomuraea typhae</name>
    <dbReference type="NCBI Taxonomy" id="2603600"/>
    <lineage>
        <taxon>Bacteria</taxon>
        <taxon>Bacillati</taxon>
        <taxon>Actinomycetota</taxon>
        <taxon>Actinomycetes</taxon>
        <taxon>Streptosporangiales</taxon>
        <taxon>Streptosporangiaceae</taxon>
        <taxon>Nonomuraea</taxon>
    </lineage>
</organism>
<dbReference type="EMBL" id="JBITGY010000002">
    <property type="protein sequence ID" value="MFI6496910.1"/>
    <property type="molecule type" value="Genomic_DNA"/>
</dbReference>
<accession>A0ABW7YMR3</accession>
<evidence type="ECO:0000313" key="2">
    <source>
        <dbReference type="Proteomes" id="UP001612741"/>
    </source>
</evidence>
<name>A0ABW7YMR3_9ACTN</name>
<evidence type="ECO:0000313" key="1">
    <source>
        <dbReference type="EMBL" id="MFI6496910.1"/>
    </source>
</evidence>
<dbReference type="RefSeq" id="WP_397079401.1">
    <property type="nucleotide sequence ID" value="NZ_JBITGY010000002.1"/>
</dbReference>
<comment type="caution">
    <text evidence="1">The sequence shown here is derived from an EMBL/GenBank/DDBJ whole genome shotgun (WGS) entry which is preliminary data.</text>
</comment>
<gene>
    <name evidence="1" type="ORF">ACIBG2_05985</name>
</gene>
<dbReference type="Proteomes" id="UP001612741">
    <property type="component" value="Unassembled WGS sequence"/>
</dbReference>
<proteinExistence type="predicted"/>
<sequence>MRQMLRSKEVERDLLRRGRQVAAAAEAIGVDPHEGDVDYYAESSVGSTRARCVVVADHPGAQGQEEAYRTLGTAIDAAGQ</sequence>
<reference evidence="1 2" key="1">
    <citation type="submission" date="2024-10" db="EMBL/GenBank/DDBJ databases">
        <title>The Natural Products Discovery Center: Release of the First 8490 Sequenced Strains for Exploring Actinobacteria Biosynthetic Diversity.</title>
        <authorList>
            <person name="Kalkreuter E."/>
            <person name="Kautsar S.A."/>
            <person name="Yang D."/>
            <person name="Bader C.D."/>
            <person name="Teijaro C.N."/>
            <person name="Fluegel L."/>
            <person name="Davis C.M."/>
            <person name="Simpson J.R."/>
            <person name="Lauterbach L."/>
            <person name="Steele A.D."/>
            <person name="Gui C."/>
            <person name="Meng S."/>
            <person name="Li G."/>
            <person name="Viehrig K."/>
            <person name="Ye F."/>
            <person name="Su P."/>
            <person name="Kiefer A.F."/>
            <person name="Nichols A."/>
            <person name="Cepeda A.J."/>
            <person name="Yan W."/>
            <person name="Fan B."/>
            <person name="Jiang Y."/>
            <person name="Adhikari A."/>
            <person name="Zheng C.-J."/>
            <person name="Schuster L."/>
            <person name="Cowan T.M."/>
            <person name="Smanski M.J."/>
            <person name="Chevrette M.G."/>
            <person name="De Carvalho L.P.S."/>
            <person name="Shen B."/>
        </authorList>
    </citation>
    <scope>NUCLEOTIDE SEQUENCE [LARGE SCALE GENOMIC DNA]</scope>
    <source>
        <strain evidence="1 2">NPDC050545</strain>
    </source>
</reference>
<keyword evidence="2" id="KW-1185">Reference proteome</keyword>
<protein>
    <submittedName>
        <fullName evidence="1">Uncharacterized protein</fullName>
    </submittedName>
</protein>